<dbReference type="SUPFAM" id="SSF51445">
    <property type="entry name" value="(Trans)glycosidases"/>
    <property type="match status" value="1"/>
</dbReference>
<keyword evidence="6" id="KW-0378">Hydrolase</keyword>
<evidence type="ECO:0000256" key="4">
    <source>
        <dbReference type="SAM" id="MobiDB-lite"/>
    </source>
</evidence>
<dbReference type="AlphaFoldDB" id="A0A498Q8J4"/>
<dbReference type="Pfam" id="PF00128">
    <property type="entry name" value="Alpha-amylase"/>
    <property type="match status" value="1"/>
</dbReference>
<keyword evidence="7" id="KW-1185">Reference proteome</keyword>
<dbReference type="FunFam" id="3.90.400.10:FF:000001">
    <property type="entry name" value="Maltase A3, isoform A"/>
    <property type="match status" value="1"/>
</dbReference>
<dbReference type="Gene3D" id="3.20.20.80">
    <property type="entry name" value="Glycosidases"/>
    <property type="match status" value="1"/>
</dbReference>
<keyword evidence="3" id="KW-0413">Isomerase</keyword>
<feature type="compositionally biased region" description="Polar residues" evidence="4">
    <location>
        <begin position="1"/>
        <end position="10"/>
    </location>
</feature>
<protein>
    <submittedName>
        <fullName evidence="6">Oligo-1,6-glucosidase</fullName>
        <ecNumber evidence="6">3.2.1.10</ecNumber>
    </submittedName>
</protein>
<keyword evidence="2" id="KW-0325">Glycoprotein</keyword>
<evidence type="ECO:0000256" key="3">
    <source>
        <dbReference type="ARBA" id="ARBA00023235"/>
    </source>
</evidence>
<dbReference type="InterPro" id="IPR017853">
    <property type="entry name" value="GH"/>
</dbReference>
<dbReference type="PANTHER" id="PTHR10357">
    <property type="entry name" value="ALPHA-AMYLASE FAMILY MEMBER"/>
    <property type="match status" value="1"/>
</dbReference>
<dbReference type="InterPro" id="IPR006047">
    <property type="entry name" value="GH13_cat_dom"/>
</dbReference>
<evidence type="ECO:0000259" key="5">
    <source>
        <dbReference type="SMART" id="SM00642"/>
    </source>
</evidence>
<dbReference type="InterPro" id="IPR045857">
    <property type="entry name" value="O16G_dom_2"/>
</dbReference>
<dbReference type="GO" id="GO:0016853">
    <property type="term" value="F:isomerase activity"/>
    <property type="evidence" value="ECO:0007669"/>
    <property type="project" value="UniProtKB-KW"/>
</dbReference>
<feature type="region of interest" description="Disordered" evidence="4">
    <location>
        <begin position="1"/>
        <end position="23"/>
    </location>
</feature>
<name>A0A498Q8J4_9MYCO</name>
<dbReference type="EC" id="3.2.1.10" evidence="6"/>
<keyword evidence="6" id="KW-0326">Glycosidase</keyword>
<proteinExistence type="inferred from homology"/>
<dbReference type="GO" id="GO:0004556">
    <property type="term" value="F:alpha-amylase activity"/>
    <property type="evidence" value="ECO:0007669"/>
    <property type="project" value="TreeGrafter"/>
</dbReference>
<dbReference type="RefSeq" id="WP_122443787.1">
    <property type="nucleotide sequence ID" value="NZ_UPHP01000102.1"/>
</dbReference>
<evidence type="ECO:0000256" key="2">
    <source>
        <dbReference type="ARBA" id="ARBA00023180"/>
    </source>
</evidence>
<accession>A0A498Q8J4</accession>
<feature type="domain" description="Glycosyl hydrolase family 13 catalytic" evidence="5">
    <location>
        <begin position="35"/>
        <end position="419"/>
    </location>
</feature>
<evidence type="ECO:0000313" key="6">
    <source>
        <dbReference type="EMBL" id="VBA40892.1"/>
    </source>
</evidence>
<dbReference type="CDD" id="cd11332">
    <property type="entry name" value="AmyAc_OligoGlu_TS"/>
    <property type="match status" value="1"/>
</dbReference>
<dbReference type="GO" id="GO:0004574">
    <property type="term" value="F:oligo-1,6-glucosidase activity"/>
    <property type="evidence" value="ECO:0007669"/>
    <property type="project" value="UniProtKB-EC"/>
</dbReference>
<dbReference type="Gene3D" id="3.90.400.10">
    <property type="entry name" value="Oligo-1,6-glucosidase, Domain 2"/>
    <property type="match status" value="1"/>
</dbReference>
<evidence type="ECO:0000313" key="7">
    <source>
        <dbReference type="Proteomes" id="UP000273307"/>
    </source>
</evidence>
<dbReference type="Proteomes" id="UP000273307">
    <property type="component" value="Unassembled WGS sequence"/>
</dbReference>
<dbReference type="EMBL" id="UPHP01000102">
    <property type="protein sequence ID" value="VBA40892.1"/>
    <property type="molecule type" value="Genomic_DNA"/>
</dbReference>
<evidence type="ECO:0000256" key="1">
    <source>
        <dbReference type="ARBA" id="ARBA00008061"/>
    </source>
</evidence>
<dbReference type="SMART" id="SM00642">
    <property type="entry name" value="Aamy"/>
    <property type="match status" value="1"/>
</dbReference>
<organism evidence="6 7">
    <name type="scientific">Mycobacterium attenuatum</name>
    <dbReference type="NCBI Taxonomy" id="2341086"/>
    <lineage>
        <taxon>Bacteria</taxon>
        <taxon>Bacillati</taxon>
        <taxon>Actinomycetota</taxon>
        <taxon>Actinomycetes</taxon>
        <taxon>Mycobacteriales</taxon>
        <taxon>Mycobacteriaceae</taxon>
        <taxon>Mycobacterium</taxon>
    </lineage>
</organism>
<sequence length="541" mass="59658">MSADINSQLEPTGPGSPRARARRPEPWWSDAVFYQVYPRSFADSDGDGVGDLGGLATRLDHLAYLGVDGIWINPVTVSPMADHGYDVADPRDIDPLFGGMAAFEQLLAAAHQRGIKVTIDVVPNHTSSQHPWFQAALVARPGSEERDRYFFRDGRGPDGALPPNNWESVFGGPAWTRVVEPDGNPGQWYLHLFDAEQPDLNWDNPDVFDDFEKTLRFWLERGVDGFRIDVAHGMAKPPGLPDAADEAKILRHTDDDPRFNRPQVHEIHRDIRAVIDDYPGAVTVGEVWVNDNARWAEYVRPDELHLGFNFRLTRTEFDAAAIHDAVQNSLDAAALEDATPTWTLANHDVGREVTRYGGGAVGLRRARAMAMVMLALPGAVFVYNGQELGLPDVDLPDEVLQDPTWERSGHTERGRDGCRVPMPWSGDAPPFGFSTCADTWLPMPPEWAELTVEQQRAEPNSMLVFFREALHLRSSRSEFDGTQIEWLSAPGDALMFRRGGGLACVLNAGTNPIALPPGQLLMASAALVDGQLPPASAAWLV</sequence>
<gene>
    <name evidence="6" type="primary">malL</name>
    <name evidence="6" type="ORF">LAUMK136_03746</name>
</gene>
<dbReference type="PANTHER" id="PTHR10357:SF179">
    <property type="entry name" value="NEUTRAL AND BASIC AMINO ACID TRANSPORT PROTEIN RBAT"/>
    <property type="match status" value="1"/>
</dbReference>
<dbReference type="OrthoDB" id="9043248at2"/>
<dbReference type="GO" id="GO:0009313">
    <property type="term" value="P:oligosaccharide catabolic process"/>
    <property type="evidence" value="ECO:0007669"/>
    <property type="project" value="TreeGrafter"/>
</dbReference>
<comment type="similarity">
    <text evidence="1">Belongs to the glycosyl hydrolase 13 family.</text>
</comment>
<reference evidence="6 7" key="1">
    <citation type="submission" date="2018-09" db="EMBL/GenBank/DDBJ databases">
        <authorList>
            <person name="Tagini F."/>
        </authorList>
    </citation>
    <scope>NUCLEOTIDE SEQUENCE [LARGE SCALE GENOMIC DNA]</scope>
    <source>
        <strain evidence="6 7">MK136</strain>
    </source>
</reference>